<sequence length="88" mass="10065">MFRSVNMLEFVLKGTIYRASPEYIESRLFNNGRWRPQGAYAVAVKPFPNHHIDVNKEADNLCAVGRKLATHSHVGTMHRDCRSLKVLP</sequence>
<comment type="caution">
    <text evidence="1">The sequence shown here is derived from an EMBL/GenBank/DDBJ whole genome shotgun (WGS) entry which is preliminary data.</text>
</comment>
<proteinExistence type="predicted"/>
<dbReference type="Proteomes" id="UP000758603">
    <property type="component" value="Unassembled WGS sequence"/>
</dbReference>
<accession>A0A9P8UG14</accession>
<evidence type="ECO:0000313" key="2">
    <source>
        <dbReference type="Proteomes" id="UP000758603"/>
    </source>
</evidence>
<dbReference type="RefSeq" id="XP_045955650.1">
    <property type="nucleotide sequence ID" value="XM_046096558.1"/>
</dbReference>
<dbReference type="AlphaFoldDB" id="A0A9P8UG14"/>
<gene>
    <name evidence="1" type="ORF">BKA67DRAFT_382253</name>
</gene>
<organism evidence="1 2">
    <name type="scientific">Truncatella angustata</name>
    <dbReference type="NCBI Taxonomy" id="152316"/>
    <lineage>
        <taxon>Eukaryota</taxon>
        <taxon>Fungi</taxon>
        <taxon>Dikarya</taxon>
        <taxon>Ascomycota</taxon>
        <taxon>Pezizomycotina</taxon>
        <taxon>Sordariomycetes</taxon>
        <taxon>Xylariomycetidae</taxon>
        <taxon>Amphisphaeriales</taxon>
        <taxon>Sporocadaceae</taxon>
        <taxon>Truncatella</taxon>
    </lineage>
</organism>
<dbReference type="EMBL" id="JAGPXC010000007">
    <property type="protein sequence ID" value="KAH6649143.1"/>
    <property type="molecule type" value="Genomic_DNA"/>
</dbReference>
<name>A0A9P8UG14_9PEZI</name>
<protein>
    <submittedName>
        <fullName evidence="1">Uncharacterized protein</fullName>
    </submittedName>
</protein>
<keyword evidence="2" id="KW-1185">Reference proteome</keyword>
<dbReference type="GeneID" id="70125450"/>
<evidence type="ECO:0000313" key="1">
    <source>
        <dbReference type="EMBL" id="KAH6649143.1"/>
    </source>
</evidence>
<reference evidence="1" key="1">
    <citation type="journal article" date="2021" name="Nat. Commun.">
        <title>Genetic determinants of endophytism in the Arabidopsis root mycobiome.</title>
        <authorList>
            <person name="Mesny F."/>
            <person name="Miyauchi S."/>
            <person name="Thiergart T."/>
            <person name="Pickel B."/>
            <person name="Atanasova L."/>
            <person name="Karlsson M."/>
            <person name="Huettel B."/>
            <person name="Barry K.W."/>
            <person name="Haridas S."/>
            <person name="Chen C."/>
            <person name="Bauer D."/>
            <person name="Andreopoulos W."/>
            <person name="Pangilinan J."/>
            <person name="LaButti K."/>
            <person name="Riley R."/>
            <person name="Lipzen A."/>
            <person name="Clum A."/>
            <person name="Drula E."/>
            <person name="Henrissat B."/>
            <person name="Kohler A."/>
            <person name="Grigoriev I.V."/>
            <person name="Martin F.M."/>
            <person name="Hacquard S."/>
        </authorList>
    </citation>
    <scope>NUCLEOTIDE SEQUENCE</scope>
    <source>
        <strain evidence="1">MPI-SDFR-AT-0073</strain>
    </source>
</reference>